<gene>
    <name evidence="1" type="ORF">SNF14_07290</name>
</gene>
<dbReference type="Gene3D" id="3.30.530.20">
    <property type="match status" value="1"/>
</dbReference>
<dbReference type="EMBL" id="JAXDAE010000006">
    <property type="protein sequence ID" value="MDY2587138.1"/>
    <property type="molecule type" value="Genomic_DNA"/>
</dbReference>
<proteinExistence type="predicted"/>
<dbReference type="SUPFAM" id="SSF55961">
    <property type="entry name" value="Bet v1-like"/>
    <property type="match status" value="1"/>
</dbReference>
<dbReference type="InterPro" id="IPR023393">
    <property type="entry name" value="START-like_dom_sf"/>
</dbReference>
<protein>
    <submittedName>
        <fullName evidence="1">SRPBCC family protein</fullName>
    </submittedName>
</protein>
<dbReference type="Proteomes" id="UP001285855">
    <property type="component" value="Unassembled WGS sequence"/>
</dbReference>
<dbReference type="CDD" id="cd07812">
    <property type="entry name" value="SRPBCC"/>
    <property type="match status" value="1"/>
</dbReference>
<dbReference type="RefSeq" id="WP_320555510.1">
    <property type="nucleotide sequence ID" value="NZ_JAXDAE010000006.1"/>
</dbReference>
<evidence type="ECO:0000313" key="2">
    <source>
        <dbReference type="Proteomes" id="UP001285855"/>
    </source>
</evidence>
<comment type="caution">
    <text evidence="1">The sequence shown here is derived from an EMBL/GenBank/DDBJ whole genome shotgun (WGS) entry which is preliminary data.</text>
</comment>
<accession>A0ABU5ELH6</accession>
<organism evidence="1 2">
    <name type="scientific">Winogradskyella aquimaris</name>
    <dbReference type="NCBI Taxonomy" id="864074"/>
    <lineage>
        <taxon>Bacteria</taxon>
        <taxon>Pseudomonadati</taxon>
        <taxon>Bacteroidota</taxon>
        <taxon>Flavobacteriia</taxon>
        <taxon>Flavobacteriales</taxon>
        <taxon>Flavobacteriaceae</taxon>
        <taxon>Winogradskyella</taxon>
    </lineage>
</organism>
<name>A0ABU5ELH6_9FLAO</name>
<sequence length="151" mass="17524">MKYTTEILIEKPLEEVAKKMNSVENMKHWQEGLVSSEHISGTPGTFGAKMKLKYDFGNRKMELMETITMQDFPNEFHATYTTKGVRNIQQNYFNSTPEGFTKWTCVNKFEPTNFMMNAMLFLMPNAFKKQTKKFMTNFKNFAEKGISVANA</sequence>
<reference evidence="1 2" key="1">
    <citation type="submission" date="2023-11" db="EMBL/GenBank/DDBJ databases">
        <title>Winogradskyella pelagius sp. nov., isolated from coastal sediment.</title>
        <authorList>
            <person name="Li F."/>
        </authorList>
    </citation>
    <scope>NUCLEOTIDE SEQUENCE [LARGE SCALE GENOMIC DNA]</scope>
    <source>
        <strain evidence="1 2">KCTC 23502</strain>
    </source>
</reference>
<keyword evidence="2" id="KW-1185">Reference proteome</keyword>
<evidence type="ECO:0000313" key="1">
    <source>
        <dbReference type="EMBL" id="MDY2587138.1"/>
    </source>
</evidence>